<dbReference type="AlphaFoldDB" id="A0A7J7K7Q7"/>
<dbReference type="Proteomes" id="UP000593567">
    <property type="component" value="Unassembled WGS sequence"/>
</dbReference>
<organism evidence="2 3">
    <name type="scientific">Bugula neritina</name>
    <name type="common">Brown bryozoan</name>
    <name type="synonym">Sertularia neritina</name>
    <dbReference type="NCBI Taxonomy" id="10212"/>
    <lineage>
        <taxon>Eukaryota</taxon>
        <taxon>Metazoa</taxon>
        <taxon>Spiralia</taxon>
        <taxon>Lophotrochozoa</taxon>
        <taxon>Bryozoa</taxon>
        <taxon>Gymnolaemata</taxon>
        <taxon>Cheilostomatida</taxon>
        <taxon>Flustrina</taxon>
        <taxon>Buguloidea</taxon>
        <taxon>Bugulidae</taxon>
        <taxon>Bugula</taxon>
    </lineage>
</organism>
<evidence type="ECO:0000313" key="2">
    <source>
        <dbReference type="EMBL" id="KAF6034659.1"/>
    </source>
</evidence>
<proteinExistence type="predicted"/>
<keyword evidence="3" id="KW-1185">Reference proteome</keyword>
<evidence type="ECO:0000256" key="1">
    <source>
        <dbReference type="SAM" id="MobiDB-lite"/>
    </source>
</evidence>
<protein>
    <submittedName>
        <fullName evidence="2">Uncharacterized protein</fullName>
    </submittedName>
</protein>
<accession>A0A7J7K7Q7</accession>
<gene>
    <name evidence="2" type="ORF">EB796_007043</name>
</gene>
<sequence length="283" mass="33416">MQIMCADTSAQALIHIWSMKYYSVNRQHVESKFYDFWNSKEKFASGKYYYLQNYYYGPAITSDEMERLRQAKFYLEYLAPLNSTYCVKYARVMSLLADPPEVIEQAFRKANEHSDPGYRRASVLEHWGYFCGTQHKCDEAKDHFDAAYQEFDDDTKPKLHMAKNGLQILTDMKHNQGSSGNRRRAGNHGDTNQGRYQRGGFTRQAMNYGDSNERYSRNGSYFVPANRGNHQSYRGNHQSYRGNHQSYRGNHQSYYGNHQNYHGRGFRQNQNFTQYRYEPSPWQ</sequence>
<name>A0A7J7K7Q7_BUGNE</name>
<feature type="region of interest" description="Disordered" evidence="1">
    <location>
        <begin position="173"/>
        <end position="202"/>
    </location>
</feature>
<evidence type="ECO:0000313" key="3">
    <source>
        <dbReference type="Proteomes" id="UP000593567"/>
    </source>
</evidence>
<dbReference type="EMBL" id="VXIV02001028">
    <property type="protein sequence ID" value="KAF6034659.1"/>
    <property type="molecule type" value="Genomic_DNA"/>
</dbReference>
<reference evidence="2" key="1">
    <citation type="submission" date="2020-06" db="EMBL/GenBank/DDBJ databases">
        <title>Draft genome of Bugula neritina, a colonial animal packing powerful symbionts and potential medicines.</title>
        <authorList>
            <person name="Rayko M."/>
        </authorList>
    </citation>
    <scope>NUCLEOTIDE SEQUENCE [LARGE SCALE GENOMIC DNA]</scope>
    <source>
        <strain evidence="2">Kwan_BN1</strain>
    </source>
</reference>
<comment type="caution">
    <text evidence="2">The sequence shown here is derived from an EMBL/GenBank/DDBJ whole genome shotgun (WGS) entry which is preliminary data.</text>
</comment>